<feature type="compositionally biased region" description="Basic and acidic residues" evidence="2">
    <location>
        <begin position="189"/>
        <end position="203"/>
    </location>
</feature>
<name>A0A2N9H9V3_FAGSY</name>
<dbReference type="EMBL" id="OIVN01003046">
    <property type="protein sequence ID" value="SPD08430.1"/>
    <property type="molecule type" value="Genomic_DNA"/>
</dbReference>
<organism evidence="3">
    <name type="scientific">Fagus sylvatica</name>
    <name type="common">Beechnut</name>
    <dbReference type="NCBI Taxonomy" id="28930"/>
    <lineage>
        <taxon>Eukaryota</taxon>
        <taxon>Viridiplantae</taxon>
        <taxon>Streptophyta</taxon>
        <taxon>Embryophyta</taxon>
        <taxon>Tracheophyta</taxon>
        <taxon>Spermatophyta</taxon>
        <taxon>Magnoliopsida</taxon>
        <taxon>eudicotyledons</taxon>
        <taxon>Gunneridae</taxon>
        <taxon>Pentapetalae</taxon>
        <taxon>rosids</taxon>
        <taxon>fabids</taxon>
        <taxon>Fagales</taxon>
        <taxon>Fagaceae</taxon>
        <taxon>Fagus</taxon>
    </lineage>
</organism>
<protein>
    <submittedName>
        <fullName evidence="3">Uncharacterized protein</fullName>
    </submittedName>
</protein>
<sequence length="243" mass="27289">MESSPKIEKDEVIAKLKDDGDFDKLRLKIIRKLKDNEELRNEIISIVQQSAALNRAGAENMKPRQLSDAIYDDVGNKVMSRISDGLWQIIRSGDGMKSEITETVQSVYNKLANPKGKEEGESTHDMMPIQKKAENNGSIAASVSEIDDKFSDNEPKEPPGFSLLNNHQNNNHEEQHKQELQLPMPPEIRLVEQQEEDTHHSQDVLEPEEVDLHAPPGFSADMEQQNQPCDGSDEDPDLPPGFG</sequence>
<evidence type="ECO:0000256" key="1">
    <source>
        <dbReference type="SAM" id="Coils"/>
    </source>
</evidence>
<feature type="region of interest" description="Disordered" evidence="2">
    <location>
        <begin position="147"/>
        <end position="243"/>
    </location>
</feature>
<accession>A0A2N9H9V3</accession>
<feature type="coiled-coil region" evidence="1">
    <location>
        <begin position="22"/>
        <end position="56"/>
    </location>
</feature>
<reference evidence="3" key="1">
    <citation type="submission" date="2018-02" db="EMBL/GenBank/DDBJ databases">
        <authorList>
            <person name="Cohen D.B."/>
            <person name="Kent A.D."/>
        </authorList>
    </citation>
    <scope>NUCLEOTIDE SEQUENCE</scope>
</reference>
<evidence type="ECO:0000256" key="2">
    <source>
        <dbReference type="SAM" id="MobiDB-lite"/>
    </source>
</evidence>
<proteinExistence type="predicted"/>
<feature type="compositionally biased region" description="Basic and acidic residues" evidence="2">
    <location>
        <begin position="170"/>
        <end position="179"/>
    </location>
</feature>
<keyword evidence="1" id="KW-0175">Coiled coil</keyword>
<feature type="compositionally biased region" description="Basic and acidic residues" evidence="2">
    <location>
        <begin position="147"/>
        <end position="157"/>
    </location>
</feature>
<dbReference type="AlphaFoldDB" id="A0A2N9H9V3"/>
<dbReference type="PANTHER" id="PTHR34356">
    <property type="entry name" value="ANTIGENIC HEAT-STABLE PROTEIN"/>
    <property type="match status" value="1"/>
</dbReference>
<dbReference type="PANTHER" id="PTHR34356:SF3">
    <property type="entry name" value="EXPRESSED PROTEIN"/>
    <property type="match status" value="1"/>
</dbReference>
<gene>
    <name evidence="3" type="ORF">FSB_LOCUS36312</name>
</gene>
<evidence type="ECO:0000313" key="3">
    <source>
        <dbReference type="EMBL" id="SPD08430.1"/>
    </source>
</evidence>